<comment type="caution">
    <text evidence="1">The sequence shown here is derived from an EMBL/GenBank/DDBJ whole genome shotgun (WGS) entry which is preliminary data.</text>
</comment>
<name>A0ABP8BTQ5_9ACTN</name>
<proteinExistence type="predicted"/>
<gene>
    <name evidence="1" type="ORF">GCM10022254_09570</name>
</gene>
<accession>A0ABP8BTQ5</accession>
<evidence type="ECO:0000313" key="2">
    <source>
        <dbReference type="Proteomes" id="UP001501710"/>
    </source>
</evidence>
<evidence type="ECO:0000313" key="1">
    <source>
        <dbReference type="EMBL" id="GAA4226022.1"/>
    </source>
</evidence>
<dbReference type="EMBL" id="BAABAS010000004">
    <property type="protein sequence ID" value="GAA4226022.1"/>
    <property type="molecule type" value="Genomic_DNA"/>
</dbReference>
<protein>
    <submittedName>
        <fullName evidence="1">Uncharacterized protein</fullName>
    </submittedName>
</protein>
<reference evidence="2" key="1">
    <citation type="journal article" date="2019" name="Int. J. Syst. Evol. Microbiol.">
        <title>The Global Catalogue of Microorganisms (GCM) 10K type strain sequencing project: providing services to taxonomists for standard genome sequencing and annotation.</title>
        <authorList>
            <consortium name="The Broad Institute Genomics Platform"/>
            <consortium name="The Broad Institute Genome Sequencing Center for Infectious Disease"/>
            <person name="Wu L."/>
            <person name="Ma J."/>
        </authorList>
    </citation>
    <scope>NUCLEOTIDE SEQUENCE [LARGE SCALE GENOMIC DNA]</scope>
    <source>
        <strain evidence="2">JCM 17440</strain>
    </source>
</reference>
<sequence>MTGHVSESVASELEGTARMGEALVKVHLVPVEVFGTECPTCETEFGYGLCDVAEPGSDCNRAFGHIYRRDDSDQRYRNPAEVITVFVPQSELPKFDQRFSS</sequence>
<organism evidence="1 2">
    <name type="scientific">Actinomadura meridiana</name>
    <dbReference type="NCBI Taxonomy" id="559626"/>
    <lineage>
        <taxon>Bacteria</taxon>
        <taxon>Bacillati</taxon>
        <taxon>Actinomycetota</taxon>
        <taxon>Actinomycetes</taxon>
        <taxon>Streptosporangiales</taxon>
        <taxon>Thermomonosporaceae</taxon>
        <taxon>Actinomadura</taxon>
    </lineage>
</organism>
<dbReference type="Proteomes" id="UP001501710">
    <property type="component" value="Unassembled WGS sequence"/>
</dbReference>
<keyword evidence="2" id="KW-1185">Reference proteome</keyword>